<evidence type="ECO:0000313" key="2">
    <source>
        <dbReference type="Proteomes" id="UP001142610"/>
    </source>
</evidence>
<name>A0A9X2L8P6_9PROT</name>
<reference evidence="1" key="1">
    <citation type="submission" date="2022-07" db="EMBL/GenBank/DDBJ databases">
        <title>Parvularcula maris sp. nov., an algicidal bacterium isolated from seawater.</title>
        <authorList>
            <person name="Li F."/>
        </authorList>
    </citation>
    <scope>NUCLEOTIDE SEQUENCE</scope>
    <source>
        <strain evidence="1">BGMRC 0090</strain>
    </source>
</reference>
<organism evidence="1 2">
    <name type="scientific">Parvularcula maris</name>
    <dbReference type="NCBI Taxonomy" id="2965077"/>
    <lineage>
        <taxon>Bacteria</taxon>
        <taxon>Pseudomonadati</taxon>
        <taxon>Pseudomonadota</taxon>
        <taxon>Alphaproteobacteria</taxon>
        <taxon>Parvularculales</taxon>
        <taxon>Parvularculaceae</taxon>
        <taxon>Parvularcula</taxon>
    </lineage>
</organism>
<accession>A0A9X2L8P6</accession>
<sequence>MSSERPNTLLAVLSCGPTTESWPIEVAWSSASEGIRTMLLQPASGWSLSSWDKGYEAKHKLPLEQLLSEGKPPIEACLVLNAALGGQTVGVLHPETDCVWLYKLYKAGHVEPNYRLVGVDGGDDGEVVRPAHMLEGLQEGEPRAQTG</sequence>
<dbReference type="RefSeq" id="WP_256618971.1">
    <property type="nucleotide sequence ID" value="NZ_JANIBC010000003.1"/>
</dbReference>
<dbReference type="EMBL" id="JANIBC010000003">
    <property type="protein sequence ID" value="MCQ8185110.1"/>
    <property type="molecule type" value="Genomic_DNA"/>
</dbReference>
<keyword evidence="2" id="KW-1185">Reference proteome</keyword>
<protein>
    <submittedName>
        <fullName evidence="1">Uncharacterized protein</fullName>
    </submittedName>
</protein>
<evidence type="ECO:0000313" key="1">
    <source>
        <dbReference type="EMBL" id="MCQ8185110.1"/>
    </source>
</evidence>
<dbReference type="Proteomes" id="UP001142610">
    <property type="component" value="Unassembled WGS sequence"/>
</dbReference>
<dbReference type="AlphaFoldDB" id="A0A9X2L8P6"/>
<gene>
    <name evidence="1" type="ORF">NOG11_06865</name>
</gene>
<proteinExistence type="predicted"/>
<comment type="caution">
    <text evidence="1">The sequence shown here is derived from an EMBL/GenBank/DDBJ whole genome shotgun (WGS) entry which is preliminary data.</text>
</comment>